<protein>
    <submittedName>
        <fullName evidence="6">23S rRNA (Guanosine(2251)-2'-O)-methyltransferase RlmB</fullName>
    </submittedName>
</protein>
<organism evidence="6 7">
    <name type="scientific">Kushneria konosiri</name>
    <dbReference type="NCBI Taxonomy" id="698828"/>
    <lineage>
        <taxon>Bacteria</taxon>
        <taxon>Pseudomonadati</taxon>
        <taxon>Pseudomonadota</taxon>
        <taxon>Gammaproteobacteria</taxon>
        <taxon>Oceanospirillales</taxon>
        <taxon>Halomonadaceae</taxon>
        <taxon>Kushneria</taxon>
    </lineage>
</organism>
<keyword evidence="3 6" id="KW-0808">Transferase</keyword>
<dbReference type="InterPro" id="IPR029064">
    <property type="entry name" value="Ribosomal_eL30-like_sf"/>
</dbReference>
<dbReference type="SUPFAM" id="SSF55315">
    <property type="entry name" value="L30e-like"/>
    <property type="match status" value="1"/>
</dbReference>
<dbReference type="Gene3D" id="3.30.1330.30">
    <property type="match status" value="1"/>
</dbReference>
<dbReference type="InterPro" id="IPR001537">
    <property type="entry name" value="SpoU_MeTrfase"/>
</dbReference>
<feature type="region of interest" description="Disordered" evidence="4">
    <location>
        <begin position="1"/>
        <end position="43"/>
    </location>
</feature>
<evidence type="ECO:0000313" key="7">
    <source>
        <dbReference type="Proteomes" id="UP000250025"/>
    </source>
</evidence>
<evidence type="ECO:0000256" key="1">
    <source>
        <dbReference type="ARBA" id="ARBA00007228"/>
    </source>
</evidence>
<dbReference type="SUPFAM" id="SSF75217">
    <property type="entry name" value="alpha/beta knot"/>
    <property type="match status" value="1"/>
</dbReference>
<dbReference type="FunFam" id="3.40.1280.10:FF:000008">
    <property type="entry name" value="Group 3 RNA methyltransferase TrmH"/>
    <property type="match status" value="1"/>
</dbReference>
<dbReference type="EMBL" id="CP021323">
    <property type="protein sequence ID" value="ARS53434.1"/>
    <property type="molecule type" value="Genomic_DNA"/>
</dbReference>
<dbReference type="Pfam" id="PF00588">
    <property type="entry name" value="SpoU_methylase"/>
    <property type="match status" value="1"/>
</dbReference>
<reference evidence="6 7" key="1">
    <citation type="journal article" date="2017" name="Int. J. Syst. Evol. Microbiol.">
        <title>Kushneria konosiri sp. nov., isolated from the Korean salt-fermented seafood Daemi-jeot.</title>
        <authorList>
            <person name="Yun J.H."/>
            <person name="Park S.K."/>
            <person name="Lee J.Y."/>
            <person name="Jung M.J."/>
            <person name="Bae J.W."/>
        </authorList>
    </citation>
    <scope>NUCLEOTIDE SEQUENCE [LARGE SCALE GENOMIC DNA]</scope>
    <source>
        <strain evidence="6 7">X49</strain>
    </source>
</reference>
<dbReference type="SMART" id="SM00967">
    <property type="entry name" value="SpoU_sub_bind"/>
    <property type="match status" value="1"/>
</dbReference>
<name>A0A2Z2H7X1_9GAMM</name>
<evidence type="ECO:0000256" key="2">
    <source>
        <dbReference type="ARBA" id="ARBA00022603"/>
    </source>
</evidence>
<dbReference type="Proteomes" id="UP000250025">
    <property type="component" value="Chromosome"/>
</dbReference>
<dbReference type="PANTHER" id="PTHR46429:SF1">
    <property type="entry name" value="23S RRNA (GUANOSINE-2'-O-)-METHYLTRANSFERASE RLMB"/>
    <property type="match status" value="1"/>
</dbReference>
<evidence type="ECO:0000256" key="4">
    <source>
        <dbReference type="SAM" id="MobiDB-lite"/>
    </source>
</evidence>
<dbReference type="RefSeq" id="WP_086622311.1">
    <property type="nucleotide sequence ID" value="NZ_CP021323.1"/>
</dbReference>
<feature type="domain" description="RNA 2-O ribose methyltransferase substrate binding" evidence="5">
    <location>
        <begin position="46"/>
        <end position="120"/>
    </location>
</feature>
<dbReference type="KEGG" id="kus:B9G99_11705"/>
<dbReference type="AlphaFoldDB" id="A0A2Z2H7X1"/>
<dbReference type="GO" id="GO:0003723">
    <property type="term" value="F:RNA binding"/>
    <property type="evidence" value="ECO:0007669"/>
    <property type="project" value="InterPro"/>
</dbReference>
<dbReference type="PANTHER" id="PTHR46429">
    <property type="entry name" value="23S RRNA (GUANOSINE-2'-O-)-METHYLTRANSFERASE RLMB"/>
    <property type="match status" value="1"/>
</dbReference>
<dbReference type="GO" id="GO:0005829">
    <property type="term" value="C:cytosol"/>
    <property type="evidence" value="ECO:0007669"/>
    <property type="project" value="TreeGrafter"/>
</dbReference>
<dbReference type="OrthoDB" id="9785673at2"/>
<keyword evidence="2 6" id="KW-0489">Methyltransferase</keyword>
<dbReference type="InterPro" id="IPR004441">
    <property type="entry name" value="rRNA_MeTrfase_TrmH"/>
</dbReference>
<dbReference type="InterPro" id="IPR013123">
    <property type="entry name" value="SpoU_subst-bd"/>
</dbReference>
<evidence type="ECO:0000313" key="6">
    <source>
        <dbReference type="EMBL" id="ARS53434.1"/>
    </source>
</evidence>
<sequence length="286" mass="30639">MKGDHQRSGKRGGGNPQTQRRQNGPARDRHRNGSAARAAAPRGLDAVHGVHAVETLLMRQQVPSQLWIQEGQAEKRLADIQQQASALGARVVLQPREMLDQVAEGAHQGVIAFCEPLVADNEASLFWQLEANADQAPLLLVLDGVTDVHNFGACLRSADAAGVIGVMVARDRSAPLNATVRKISCGGAESVPVYQVTNLARALARLKEYGMQVLGAAGEADVFVHDIDMRGPTALVMGAEGKGLRRLTREHCDQLVKLPMAGQVSSLNVSVATGICLFEAVRQRRS</sequence>
<dbReference type="CDD" id="cd18103">
    <property type="entry name" value="SpoU-like_RlmB"/>
    <property type="match status" value="1"/>
</dbReference>
<dbReference type="Pfam" id="PF08032">
    <property type="entry name" value="SpoU_sub_bind"/>
    <property type="match status" value="1"/>
</dbReference>
<evidence type="ECO:0000256" key="3">
    <source>
        <dbReference type="ARBA" id="ARBA00022679"/>
    </source>
</evidence>
<dbReference type="Gene3D" id="3.40.1280.10">
    <property type="match status" value="1"/>
</dbReference>
<gene>
    <name evidence="6" type="ORF">B9G99_11705</name>
</gene>
<dbReference type="InterPro" id="IPR029026">
    <property type="entry name" value="tRNA_m1G_MTases_N"/>
</dbReference>
<dbReference type="GO" id="GO:0070039">
    <property type="term" value="F:rRNA (guanosine-2'-O-)-methyltransferase activity"/>
    <property type="evidence" value="ECO:0007669"/>
    <property type="project" value="TreeGrafter"/>
</dbReference>
<accession>A0A2Z2H7X1</accession>
<dbReference type="InterPro" id="IPR029028">
    <property type="entry name" value="Alpha/beta_knot_MTases"/>
</dbReference>
<dbReference type="NCBIfam" id="TIGR00186">
    <property type="entry name" value="rRNA_methyl_3"/>
    <property type="match status" value="1"/>
</dbReference>
<comment type="similarity">
    <text evidence="1">Belongs to the class IV-like SAM-binding methyltransferase superfamily. RNA methyltransferase TrmH family.</text>
</comment>
<keyword evidence="7" id="KW-1185">Reference proteome</keyword>
<proteinExistence type="inferred from homology"/>
<evidence type="ECO:0000259" key="5">
    <source>
        <dbReference type="SMART" id="SM00967"/>
    </source>
</evidence>